<keyword evidence="2" id="KW-0418">Kinase</keyword>
<keyword evidence="3" id="KW-1185">Reference proteome</keyword>
<dbReference type="PROSITE" id="PS00108">
    <property type="entry name" value="PROTEIN_KINASE_ST"/>
    <property type="match status" value="1"/>
</dbReference>
<organism evidence="2 3">
    <name type="scientific">Sphaerisporangium siamense</name>
    <dbReference type="NCBI Taxonomy" id="795645"/>
    <lineage>
        <taxon>Bacteria</taxon>
        <taxon>Bacillati</taxon>
        <taxon>Actinomycetota</taxon>
        <taxon>Actinomycetes</taxon>
        <taxon>Streptosporangiales</taxon>
        <taxon>Streptosporangiaceae</taxon>
        <taxon>Sphaerisporangium</taxon>
    </lineage>
</organism>
<dbReference type="PANTHER" id="PTHR47829">
    <property type="entry name" value="HYDROLASE, PUTATIVE (AFU_ORTHOLOGUE AFUA_1G12880)-RELATED"/>
    <property type="match status" value="1"/>
</dbReference>
<dbReference type="InterPro" id="IPR008271">
    <property type="entry name" value="Ser/Thr_kinase_AS"/>
</dbReference>
<evidence type="ECO:0000259" key="1">
    <source>
        <dbReference type="Pfam" id="PF01636"/>
    </source>
</evidence>
<dbReference type="InterPro" id="IPR011009">
    <property type="entry name" value="Kinase-like_dom_sf"/>
</dbReference>
<evidence type="ECO:0000313" key="3">
    <source>
        <dbReference type="Proteomes" id="UP000542210"/>
    </source>
</evidence>
<dbReference type="InterPro" id="IPR052898">
    <property type="entry name" value="ACAD10-like"/>
</dbReference>
<accession>A0A7W7DA41</accession>
<dbReference type="RefSeq" id="WP_184880772.1">
    <property type="nucleotide sequence ID" value="NZ_BOOV01000016.1"/>
</dbReference>
<dbReference type="Gene3D" id="3.30.200.20">
    <property type="entry name" value="Phosphorylase Kinase, domain 1"/>
    <property type="match status" value="1"/>
</dbReference>
<keyword evidence="2" id="KW-0808">Transferase</keyword>
<protein>
    <submittedName>
        <fullName evidence="2">Aminoglycoside phosphotransferase (APT) family kinase protein</fullName>
    </submittedName>
</protein>
<dbReference type="Proteomes" id="UP000542210">
    <property type="component" value="Unassembled WGS sequence"/>
</dbReference>
<evidence type="ECO:0000313" key="2">
    <source>
        <dbReference type="EMBL" id="MBB4701598.1"/>
    </source>
</evidence>
<dbReference type="GO" id="GO:0004672">
    <property type="term" value="F:protein kinase activity"/>
    <property type="evidence" value="ECO:0007669"/>
    <property type="project" value="InterPro"/>
</dbReference>
<gene>
    <name evidence="2" type="ORF">BJ982_003142</name>
</gene>
<dbReference type="CDD" id="cd05154">
    <property type="entry name" value="ACAD10_11_N-like"/>
    <property type="match status" value="1"/>
</dbReference>
<feature type="domain" description="Aminoglycoside phosphotransferase" evidence="1">
    <location>
        <begin position="33"/>
        <end position="242"/>
    </location>
</feature>
<dbReference type="SUPFAM" id="SSF56112">
    <property type="entry name" value="Protein kinase-like (PK-like)"/>
    <property type="match status" value="1"/>
</dbReference>
<name>A0A7W7DA41_9ACTN</name>
<dbReference type="AlphaFoldDB" id="A0A7W7DA41"/>
<comment type="caution">
    <text evidence="2">The sequence shown here is derived from an EMBL/GenBank/DDBJ whole genome shotgun (WGS) entry which is preliminary data.</text>
</comment>
<proteinExistence type="predicted"/>
<dbReference type="InterPro" id="IPR002575">
    <property type="entry name" value="Aminoglycoside_PTrfase"/>
</dbReference>
<dbReference type="Gene3D" id="3.90.1200.10">
    <property type="match status" value="1"/>
</dbReference>
<sequence length="328" mass="35211">MPANIGTSPPGLHLGRLGERLAAHGLAAGPLTAEVIHGGKSNLTYLVRDGDRGYVVRRPPLGHVLATAHDMGREFRVMTALRDTGVPVPRTYHLCEDPDVIGAPFYVMEYVEGDRPPATPAIDAELVAVLARLHEVDPGAVGLDGFGRPEGFLERQVRRWKRQLDASRGRDLPGMDALHDRLAGTVPVTQRHAIVHGDFKLGNTIISAGRVRAVLDWEMSTLGDPLTDLALFLLYAEFEALDMGEAARAGEHMPGAELARRYAHGTGLDLSRLGWYVALACFKLAVIAEGIHVRHARGLTVGDGFDGIGGHVAPLVSHGLRALESGEG</sequence>
<dbReference type="EMBL" id="JACHND010000001">
    <property type="protein sequence ID" value="MBB4701598.1"/>
    <property type="molecule type" value="Genomic_DNA"/>
</dbReference>
<dbReference type="InterPro" id="IPR041726">
    <property type="entry name" value="ACAD10_11_N"/>
</dbReference>
<reference evidence="2 3" key="1">
    <citation type="submission" date="2020-08" db="EMBL/GenBank/DDBJ databases">
        <title>Sequencing the genomes of 1000 actinobacteria strains.</title>
        <authorList>
            <person name="Klenk H.-P."/>
        </authorList>
    </citation>
    <scope>NUCLEOTIDE SEQUENCE [LARGE SCALE GENOMIC DNA]</scope>
    <source>
        <strain evidence="2 3">DSM 45784</strain>
    </source>
</reference>
<dbReference type="Pfam" id="PF01636">
    <property type="entry name" value="APH"/>
    <property type="match status" value="1"/>
</dbReference>
<dbReference type="PANTHER" id="PTHR47829:SF1">
    <property type="entry name" value="HAD FAMILY PHOSPHATASE"/>
    <property type="match status" value="1"/>
</dbReference>